<dbReference type="GO" id="GO:0005524">
    <property type="term" value="F:ATP binding"/>
    <property type="evidence" value="ECO:0007669"/>
    <property type="project" value="InterPro"/>
</dbReference>
<name>A0A8H6L007_9LECA</name>
<dbReference type="SUPFAM" id="SSF48403">
    <property type="entry name" value="Ankyrin repeat"/>
    <property type="match status" value="1"/>
</dbReference>
<dbReference type="GeneID" id="59333207"/>
<dbReference type="Proteomes" id="UP000593566">
    <property type="component" value="Unassembled WGS sequence"/>
</dbReference>
<dbReference type="AlphaFoldDB" id="A0A8H6L007"/>
<sequence length="879" mass="101868">MSSMDLYNRLNEMYKHCDGENGKNFISLEDLDGLITEQRVEAHLRSNNRLHRRFREIIPIRPRLFAILVLLEREENLNAILEHIPDDSFVYSNEEDVPQEIGNRDQRADFFDRQSHFPPPLTRDFPPRIFPATFRPPLVDRADEIRHGAYGIVRRVKVAKGHLPEHHPVRLRPRNRIGLWLTVEQDGNEYLAWKSIETSISETTNETREEVKTSKNRQHEHIVPLVACYETLARDTRSQTLHILFPWADQNMAEWIRRPINLGLPDEPLHRKEYLYDSILSILSALAYLHSVIDHTFASHHDLKPENILLFGKVWKICDFGKSHIRTLEEGSETSTKHLGTLRYQPPEYDNPNIKHGRAFDIWSTGCIIVELAFLIVYGWETQEWEKFTMEIENESRPVRDDRRRDKSFRSNMPVVTKWMEKLTREDGSRNFTYLMKITSAMLSQEREARPYSWEVEIYLHEAFYSSEKGSDRRARIEKLVQPPPENFHGHNPLARAIYENNSDLKDCLQKNGWRLELSNEADPFDADSMSGAADVVSLLEDFRPSSSQITQTFLHELGKVEDEGEKHRRKVLAQEFAKRLPPAQLTFFEIRDVLKRKYPVDLMRILAGEVEVNHMDGDRNTAPTSAARVCDVVAVDVLLRCEAEVDPVNAMSETPLLLASKLGHTPVVRRLLQEQLDINFRDHHKRTSLFYAAQRDRYEVVRLLLDKGADPDVSNKQGRTPLSIAAGFGHASVVERPLQEDLDINSRDDHKSTLLSYAALIGHYEIVRLLLDQGADPNLSDKYGGTPLLLAARWGKKEVFELLLECPDIGKSLIIDRFGMSPLTYAVAEVKHRQWKGESKDSLNDYNPIIRKLEKLRDSTDEKKVEERFQQRNTEDPR</sequence>
<dbReference type="SMART" id="SM00220">
    <property type="entry name" value="S_TKc"/>
    <property type="match status" value="1"/>
</dbReference>
<evidence type="ECO:0000313" key="6">
    <source>
        <dbReference type="EMBL" id="KAF6230458.1"/>
    </source>
</evidence>
<dbReference type="InterPro" id="IPR036770">
    <property type="entry name" value="Ankyrin_rpt-contain_sf"/>
</dbReference>
<dbReference type="InterPro" id="IPR011009">
    <property type="entry name" value="Kinase-like_dom_sf"/>
</dbReference>
<dbReference type="SUPFAM" id="SSF56112">
    <property type="entry name" value="Protein kinase-like (PK-like)"/>
    <property type="match status" value="1"/>
</dbReference>
<dbReference type="Pfam" id="PF00069">
    <property type="entry name" value="Pkinase"/>
    <property type="match status" value="1"/>
</dbReference>
<dbReference type="PANTHER" id="PTHR24198:SF165">
    <property type="entry name" value="ANKYRIN REPEAT-CONTAINING PROTEIN-RELATED"/>
    <property type="match status" value="1"/>
</dbReference>
<dbReference type="RefSeq" id="XP_037157715.1">
    <property type="nucleotide sequence ID" value="XM_037295714.1"/>
</dbReference>
<accession>A0A8H6L007</accession>
<protein>
    <recommendedName>
        <fullName evidence="5">Protein kinase domain-containing protein</fullName>
    </recommendedName>
</protein>
<dbReference type="PROSITE" id="PS50297">
    <property type="entry name" value="ANK_REP_REGION"/>
    <property type="match status" value="4"/>
</dbReference>
<keyword evidence="2 3" id="KW-0040">ANK repeat</keyword>
<dbReference type="PRINTS" id="PR01415">
    <property type="entry name" value="ANKYRIN"/>
</dbReference>
<dbReference type="PROSITE" id="PS50088">
    <property type="entry name" value="ANK_REPEAT"/>
    <property type="match status" value="4"/>
</dbReference>
<keyword evidence="1" id="KW-0677">Repeat</keyword>
<evidence type="ECO:0000313" key="7">
    <source>
        <dbReference type="Proteomes" id="UP000593566"/>
    </source>
</evidence>
<feature type="repeat" description="ANK" evidence="3">
    <location>
        <begin position="652"/>
        <end position="684"/>
    </location>
</feature>
<evidence type="ECO:0000256" key="4">
    <source>
        <dbReference type="SAM" id="MobiDB-lite"/>
    </source>
</evidence>
<dbReference type="PANTHER" id="PTHR24198">
    <property type="entry name" value="ANKYRIN REPEAT AND PROTEIN KINASE DOMAIN-CONTAINING PROTEIN"/>
    <property type="match status" value="1"/>
</dbReference>
<dbReference type="Pfam" id="PF00023">
    <property type="entry name" value="Ank"/>
    <property type="match status" value="1"/>
</dbReference>
<dbReference type="PROSITE" id="PS50011">
    <property type="entry name" value="PROTEIN_KINASE_DOM"/>
    <property type="match status" value="1"/>
</dbReference>
<feature type="region of interest" description="Disordered" evidence="4">
    <location>
        <begin position="860"/>
        <end position="879"/>
    </location>
</feature>
<dbReference type="CDD" id="cd00180">
    <property type="entry name" value="PKc"/>
    <property type="match status" value="1"/>
</dbReference>
<dbReference type="GO" id="GO:0004672">
    <property type="term" value="F:protein kinase activity"/>
    <property type="evidence" value="ECO:0007669"/>
    <property type="project" value="InterPro"/>
</dbReference>
<feature type="domain" description="Protein kinase" evidence="5">
    <location>
        <begin position="139"/>
        <end position="464"/>
    </location>
</feature>
<evidence type="ECO:0000256" key="3">
    <source>
        <dbReference type="PROSITE-ProRule" id="PRU00023"/>
    </source>
</evidence>
<reference evidence="6 7" key="1">
    <citation type="journal article" date="2020" name="Genomics">
        <title>Complete, high-quality genomes from long-read metagenomic sequencing of two wolf lichen thalli reveals enigmatic genome architecture.</title>
        <authorList>
            <person name="McKenzie S.K."/>
            <person name="Walston R.F."/>
            <person name="Allen J.L."/>
        </authorList>
    </citation>
    <scope>NUCLEOTIDE SEQUENCE [LARGE SCALE GENOMIC DNA]</scope>
    <source>
        <strain evidence="6">WasteWater1</strain>
    </source>
</reference>
<organism evidence="6 7">
    <name type="scientific">Letharia lupina</name>
    <dbReference type="NCBI Taxonomy" id="560253"/>
    <lineage>
        <taxon>Eukaryota</taxon>
        <taxon>Fungi</taxon>
        <taxon>Dikarya</taxon>
        <taxon>Ascomycota</taxon>
        <taxon>Pezizomycotina</taxon>
        <taxon>Lecanoromycetes</taxon>
        <taxon>OSLEUM clade</taxon>
        <taxon>Lecanoromycetidae</taxon>
        <taxon>Lecanorales</taxon>
        <taxon>Lecanorineae</taxon>
        <taxon>Parmeliaceae</taxon>
        <taxon>Letharia</taxon>
    </lineage>
</organism>
<dbReference type="EMBL" id="JACCJB010000002">
    <property type="protein sequence ID" value="KAF6230458.1"/>
    <property type="molecule type" value="Genomic_DNA"/>
</dbReference>
<keyword evidence="7" id="KW-1185">Reference proteome</keyword>
<feature type="repeat" description="ANK" evidence="3">
    <location>
        <begin position="685"/>
        <end position="717"/>
    </location>
</feature>
<comment type="caution">
    <text evidence="6">The sequence shown here is derived from an EMBL/GenBank/DDBJ whole genome shotgun (WGS) entry which is preliminary data.</text>
</comment>
<gene>
    <name evidence="6" type="ORF">HO133_004801</name>
</gene>
<feature type="repeat" description="ANK" evidence="3">
    <location>
        <begin position="718"/>
        <end position="750"/>
    </location>
</feature>
<dbReference type="InterPro" id="IPR002110">
    <property type="entry name" value="Ankyrin_rpt"/>
</dbReference>
<dbReference type="InterPro" id="IPR000719">
    <property type="entry name" value="Prot_kinase_dom"/>
</dbReference>
<dbReference type="SMART" id="SM00248">
    <property type="entry name" value="ANK"/>
    <property type="match status" value="6"/>
</dbReference>
<dbReference type="Pfam" id="PF12796">
    <property type="entry name" value="Ank_2"/>
    <property type="match status" value="2"/>
</dbReference>
<evidence type="ECO:0000256" key="1">
    <source>
        <dbReference type="ARBA" id="ARBA00022737"/>
    </source>
</evidence>
<dbReference type="Gene3D" id="1.10.510.10">
    <property type="entry name" value="Transferase(Phosphotransferase) domain 1"/>
    <property type="match status" value="1"/>
</dbReference>
<evidence type="ECO:0000256" key="2">
    <source>
        <dbReference type="ARBA" id="ARBA00023043"/>
    </source>
</evidence>
<dbReference type="Gene3D" id="1.25.40.20">
    <property type="entry name" value="Ankyrin repeat-containing domain"/>
    <property type="match status" value="2"/>
</dbReference>
<proteinExistence type="predicted"/>
<feature type="repeat" description="ANK" evidence="3">
    <location>
        <begin position="751"/>
        <end position="783"/>
    </location>
</feature>
<evidence type="ECO:0000259" key="5">
    <source>
        <dbReference type="PROSITE" id="PS50011"/>
    </source>
</evidence>